<sequence length="57" mass="6511">KRSFEDELSSSQFAYPIGGCRTDALIKLQYMYLKALEEPNCDAVRLIAMDFSKAFDN</sequence>
<name>A0A7D9ECJ9_PARCT</name>
<protein>
    <submittedName>
        <fullName evidence="1">Uncharacterized protein</fullName>
    </submittedName>
</protein>
<keyword evidence="2" id="KW-1185">Reference proteome</keyword>
<dbReference type="EMBL" id="CACRXK020005517">
    <property type="protein sequence ID" value="CAB4006475.1"/>
    <property type="molecule type" value="Genomic_DNA"/>
</dbReference>
<dbReference type="Proteomes" id="UP001152795">
    <property type="component" value="Unassembled WGS sequence"/>
</dbReference>
<dbReference type="AlphaFoldDB" id="A0A7D9ECJ9"/>
<feature type="non-terminal residue" evidence="1">
    <location>
        <position position="1"/>
    </location>
</feature>
<accession>A0A7D9ECJ9</accession>
<gene>
    <name evidence="1" type="ORF">PACLA_8A032229</name>
</gene>
<evidence type="ECO:0000313" key="2">
    <source>
        <dbReference type="Proteomes" id="UP001152795"/>
    </source>
</evidence>
<reference evidence="1" key="1">
    <citation type="submission" date="2020-04" db="EMBL/GenBank/DDBJ databases">
        <authorList>
            <person name="Alioto T."/>
            <person name="Alioto T."/>
            <person name="Gomez Garrido J."/>
        </authorList>
    </citation>
    <scope>NUCLEOTIDE SEQUENCE</scope>
    <source>
        <strain evidence="1">A484AB</strain>
    </source>
</reference>
<organism evidence="1 2">
    <name type="scientific">Paramuricea clavata</name>
    <name type="common">Red gorgonian</name>
    <name type="synonym">Violescent sea-whip</name>
    <dbReference type="NCBI Taxonomy" id="317549"/>
    <lineage>
        <taxon>Eukaryota</taxon>
        <taxon>Metazoa</taxon>
        <taxon>Cnidaria</taxon>
        <taxon>Anthozoa</taxon>
        <taxon>Octocorallia</taxon>
        <taxon>Malacalcyonacea</taxon>
        <taxon>Plexauridae</taxon>
        <taxon>Paramuricea</taxon>
    </lineage>
</organism>
<proteinExistence type="predicted"/>
<comment type="caution">
    <text evidence="1">The sequence shown here is derived from an EMBL/GenBank/DDBJ whole genome shotgun (WGS) entry which is preliminary data.</text>
</comment>
<feature type="non-terminal residue" evidence="1">
    <location>
        <position position="57"/>
    </location>
</feature>
<evidence type="ECO:0000313" key="1">
    <source>
        <dbReference type="EMBL" id="CAB4006475.1"/>
    </source>
</evidence>